<protein>
    <submittedName>
        <fullName evidence="1">Uncharacterized protein</fullName>
    </submittedName>
</protein>
<reference evidence="1" key="1">
    <citation type="submission" date="2014-09" db="EMBL/GenBank/DDBJ databases">
        <authorList>
            <person name="Magalhaes I.L.F."/>
            <person name="Oliveira U."/>
            <person name="Santos F.R."/>
            <person name="Vidigal T.H.D.A."/>
            <person name="Brescovit A.D."/>
            <person name="Santos A.J."/>
        </authorList>
    </citation>
    <scope>NUCLEOTIDE SEQUENCE</scope>
    <source>
        <tissue evidence="1">Shoot tissue taken approximately 20 cm above the soil surface</tissue>
    </source>
</reference>
<dbReference type="AlphaFoldDB" id="A0A0A9F699"/>
<evidence type="ECO:0000313" key="1">
    <source>
        <dbReference type="EMBL" id="JAE05631.1"/>
    </source>
</evidence>
<sequence length="87" mass="9887">MHPASRLDQLNIQAQTADKYHHCYQWSKHFPALLQTAQCFAFGHRYRKLLDVAPGTSRASSLLNHHTLAQNKRGVQCQCPMTRSPAT</sequence>
<dbReference type="EMBL" id="GBRH01192265">
    <property type="protein sequence ID" value="JAE05631.1"/>
    <property type="molecule type" value="Transcribed_RNA"/>
</dbReference>
<name>A0A0A9F699_ARUDO</name>
<reference evidence="1" key="2">
    <citation type="journal article" date="2015" name="Data Brief">
        <title>Shoot transcriptome of the giant reed, Arundo donax.</title>
        <authorList>
            <person name="Barrero R.A."/>
            <person name="Guerrero F.D."/>
            <person name="Moolhuijzen P."/>
            <person name="Goolsby J.A."/>
            <person name="Tidwell J."/>
            <person name="Bellgard S.E."/>
            <person name="Bellgard M.I."/>
        </authorList>
    </citation>
    <scope>NUCLEOTIDE SEQUENCE</scope>
    <source>
        <tissue evidence="1">Shoot tissue taken approximately 20 cm above the soil surface</tissue>
    </source>
</reference>
<accession>A0A0A9F699</accession>
<organism evidence="1">
    <name type="scientific">Arundo donax</name>
    <name type="common">Giant reed</name>
    <name type="synonym">Donax arundinaceus</name>
    <dbReference type="NCBI Taxonomy" id="35708"/>
    <lineage>
        <taxon>Eukaryota</taxon>
        <taxon>Viridiplantae</taxon>
        <taxon>Streptophyta</taxon>
        <taxon>Embryophyta</taxon>
        <taxon>Tracheophyta</taxon>
        <taxon>Spermatophyta</taxon>
        <taxon>Magnoliopsida</taxon>
        <taxon>Liliopsida</taxon>
        <taxon>Poales</taxon>
        <taxon>Poaceae</taxon>
        <taxon>PACMAD clade</taxon>
        <taxon>Arundinoideae</taxon>
        <taxon>Arundineae</taxon>
        <taxon>Arundo</taxon>
    </lineage>
</organism>
<proteinExistence type="predicted"/>